<dbReference type="PANTHER" id="PTHR11552">
    <property type="entry name" value="GLUCOSE-METHANOL-CHOLINE GMC OXIDOREDUCTASE"/>
    <property type="match status" value="1"/>
</dbReference>
<comment type="similarity">
    <text evidence="2 6">Belongs to the GMC oxidoreductase family.</text>
</comment>
<protein>
    <submittedName>
        <fullName evidence="9">Alcohol dehydrogenase [acceptor]</fullName>
        <ecNumber evidence="9">1.1.99.-</ecNumber>
    </submittedName>
</protein>
<dbReference type="Pfam" id="PF00732">
    <property type="entry name" value="GMC_oxred_N"/>
    <property type="match status" value="1"/>
</dbReference>
<dbReference type="InterPro" id="IPR036188">
    <property type="entry name" value="FAD/NAD-bd_sf"/>
</dbReference>
<dbReference type="PROSITE" id="PS00623">
    <property type="entry name" value="GMC_OXRED_1"/>
    <property type="match status" value="1"/>
</dbReference>
<reference evidence="9 10" key="1">
    <citation type="submission" date="2019-02" db="EMBL/GenBank/DDBJ databases">
        <title>Deep-cultivation of Planctomycetes and their phenomic and genomic characterization uncovers novel biology.</title>
        <authorList>
            <person name="Wiegand S."/>
            <person name="Jogler M."/>
            <person name="Boedeker C."/>
            <person name="Pinto D."/>
            <person name="Vollmers J."/>
            <person name="Rivas-Marin E."/>
            <person name="Kohn T."/>
            <person name="Peeters S.H."/>
            <person name="Heuer A."/>
            <person name="Rast P."/>
            <person name="Oberbeckmann S."/>
            <person name="Bunk B."/>
            <person name="Jeske O."/>
            <person name="Meyerdierks A."/>
            <person name="Storesund J.E."/>
            <person name="Kallscheuer N."/>
            <person name="Luecker S."/>
            <person name="Lage O.M."/>
            <person name="Pohl T."/>
            <person name="Merkel B.J."/>
            <person name="Hornburger P."/>
            <person name="Mueller R.-W."/>
            <person name="Bruemmer F."/>
            <person name="Labrenz M."/>
            <person name="Spormann A.M."/>
            <person name="Op den Camp H."/>
            <person name="Overmann J."/>
            <person name="Amann R."/>
            <person name="Jetten M.S.M."/>
            <person name="Mascher T."/>
            <person name="Medema M.H."/>
            <person name="Devos D.P."/>
            <person name="Kaster A.-K."/>
            <person name="Ovreas L."/>
            <person name="Rohde M."/>
            <person name="Galperin M.Y."/>
            <person name="Jogler C."/>
        </authorList>
    </citation>
    <scope>NUCLEOTIDE SEQUENCE [LARGE SCALE GENOMIC DNA]</scope>
    <source>
        <strain evidence="9 10">Q31a</strain>
    </source>
</reference>
<dbReference type="SUPFAM" id="SSF51905">
    <property type="entry name" value="FAD/NAD(P)-binding domain"/>
    <property type="match status" value="1"/>
</dbReference>
<dbReference type="AlphaFoldDB" id="A0A518G854"/>
<keyword evidence="9" id="KW-0560">Oxidoreductase</keyword>
<dbReference type="PANTHER" id="PTHR11552:SF147">
    <property type="entry name" value="CHOLINE DEHYDROGENASE, MITOCHONDRIAL"/>
    <property type="match status" value="1"/>
</dbReference>
<name>A0A518G854_9BACT</name>
<dbReference type="KEGG" id="ahel:Q31a_30870"/>
<dbReference type="Proteomes" id="UP000318017">
    <property type="component" value="Chromosome"/>
</dbReference>
<keyword evidence="4 5" id="KW-0274">FAD</keyword>
<dbReference type="PROSITE" id="PS00624">
    <property type="entry name" value="GMC_OXRED_2"/>
    <property type="match status" value="1"/>
</dbReference>
<dbReference type="OrthoDB" id="9785276at2"/>
<dbReference type="EC" id="1.1.99.-" evidence="9"/>
<dbReference type="GO" id="GO:0050660">
    <property type="term" value="F:flavin adenine dinucleotide binding"/>
    <property type="evidence" value="ECO:0007669"/>
    <property type="project" value="InterPro"/>
</dbReference>
<evidence type="ECO:0000256" key="4">
    <source>
        <dbReference type="ARBA" id="ARBA00022827"/>
    </source>
</evidence>
<feature type="binding site" evidence="5">
    <location>
        <position position="92"/>
    </location>
    <ligand>
        <name>FAD</name>
        <dbReference type="ChEBI" id="CHEBI:57692"/>
    </ligand>
</feature>
<evidence type="ECO:0000256" key="3">
    <source>
        <dbReference type="ARBA" id="ARBA00022630"/>
    </source>
</evidence>
<keyword evidence="3 6" id="KW-0285">Flavoprotein</keyword>
<dbReference type="InterPro" id="IPR007867">
    <property type="entry name" value="GMC_OxRtase_C"/>
</dbReference>
<dbReference type="InterPro" id="IPR012132">
    <property type="entry name" value="GMC_OxRdtase"/>
</dbReference>
<dbReference type="GO" id="GO:0016614">
    <property type="term" value="F:oxidoreductase activity, acting on CH-OH group of donors"/>
    <property type="evidence" value="ECO:0007669"/>
    <property type="project" value="InterPro"/>
</dbReference>
<comment type="cofactor">
    <cofactor evidence="1 5">
        <name>FAD</name>
        <dbReference type="ChEBI" id="CHEBI:57692"/>
    </cofactor>
</comment>
<dbReference type="Gene3D" id="3.30.560.10">
    <property type="entry name" value="Glucose Oxidase, domain 3"/>
    <property type="match status" value="1"/>
</dbReference>
<evidence type="ECO:0000256" key="5">
    <source>
        <dbReference type="PIRSR" id="PIRSR000137-2"/>
    </source>
</evidence>
<dbReference type="PIRSF" id="PIRSF000137">
    <property type="entry name" value="Alcohol_oxidase"/>
    <property type="match status" value="1"/>
</dbReference>
<dbReference type="Gene3D" id="3.50.50.60">
    <property type="entry name" value="FAD/NAD(P)-binding domain"/>
    <property type="match status" value="1"/>
</dbReference>
<organism evidence="9 10">
    <name type="scientific">Aureliella helgolandensis</name>
    <dbReference type="NCBI Taxonomy" id="2527968"/>
    <lineage>
        <taxon>Bacteria</taxon>
        <taxon>Pseudomonadati</taxon>
        <taxon>Planctomycetota</taxon>
        <taxon>Planctomycetia</taxon>
        <taxon>Pirellulales</taxon>
        <taxon>Pirellulaceae</taxon>
        <taxon>Aureliella</taxon>
    </lineage>
</organism>
<keyword evidence="10" id="KW-1185">Reference proteome</keyword>
<evidence type="ECO:0000313" key="10">
    <source>
        <dbReference type="Proteomes" id="UP000318017"/>
    </source>
</evidence>
<dbReference type="SUPFAM" id="SSF54373">
    <property type="entry name" value="FAD-linked reductases, C-terminal domain"/>
    <property type="match status" value="1"/>
</dbReference>
<feature type="binding site" evidence="5">
    <location>
        <position position="236"/>
    </location>
    <ligand>
        <name>FAD</name>
        <dbReference type="ChEBI" id="CHEBI:57692"/>
    </ligand>
</feature>
<accession>A0A518G854</accession>
<proteinExistence type="inferred from homology"/>
<evidence type="ECO:0000256" key="2">
    <source>
        <dbReference type="ARBA" id="ARBA00010790"/>
    </source>
</evidence>
<dbReference type="RefSeq" id="WP_145078880.1">
    <property type="nucleotide sequence ID" value="NZ_CP036298.1"/>
</dbReference>
<dbReference type="EMBL" id="CP036298">
    <property type="protein sequence ID" value="QDV24766.1"/>
    <property type="molecule type" value="Genomic_DNA"/>
</dbReference>
<evidence type="ECO:0000259" key="8">
    <source>
        <dbReference type="PROSITE" id="PS00624"/>
    </source>
</evidence>
<dbReference type="InterPro" id="IPR000172">
    <property type="entry name" value="GMC_OxRdtase_N"/>
</dbReference>
<gene>
    <name evidence="9" type="primary">alkJ</name>
    <name evidence="9" type="ORF">Q31a_30870</name>
</gene>
<feature type="domain" description="Glucose-methanol-choline oxidoreductase N-terminal" evidence="8">
    <location>
        <begin position="272"/>
        <end position="286"/>
    </location>
</feature>
<evidence type="ECO:0000313" key="9">
    <source>
        <dbReference type="EMBL" id="QDV24766.1"/>
    </source>
</evidence>
<evidence type="ECO:0000259" key="7">
    <source>
        <dbReference type="PROSITE" id="PS00623"/>
    </source>
</evidence>
<dbReference type="Pfam" id="PF05199">
    <property type="entry name" value="GMC_oxred_C"/>
    <property type="match status" value="1"/>
</dbReference>
<evidence type="ECO:0000256" key="6">
    <source>
        <dbReference type="RuleBase" id="RU003968"/>
    </source>
</evidence>
<evidence type="ECO:0000256" key="1">
    <source>
        <dbReference type="ARBA" id="ARBA00001974"/>
    </source>
</evidence>
<sequence length="544" mass="59404">MPCSADSVSTSERYRFIIVGGGSAGCLLARLLAERGQGPIALLEAGGDGRDVRCVVPNFYPRTFGSCLDWNYRTTPQTGLLNRALPWPRGKVIGGSGAINALIYLQPAQADLQRWGFPTIDRVAEECSVGALSSANATAAPPSLPATDGRQCTFSQLPLEPVRQPHPWTQQFLDASKQLGCTQHNRWTQSTPNTSGIFTLTQAHGRRVHTGLQLLESAQETFAPEPQLYRSTQVQVERILLEAGRARGVEFVDRDARVHRIFAEQEVILCGGAIGSPMLLMQSGVGPEEQLREAGILCQQALPGVGKNLQDHLVYPIIFRTRESQGLPRRFSLAQRDAYRQRGDGPLASNIAEAGALLNVPEVAATQFQIHFTPSHYLKYPATPTENHFCSLAITDLHPASRGTIRPYRTANGAWLPRVDPNYLSSPQDVSHYMAILPWLTAAIASGPLNKVVQVEVLPGPRCTTARKLEKSLRMFAQTIFHPVGTCRFGNSDVDGVVDGEFRVHGISGLRIADASVLPDLPAANTNASALWVAWQCAERLRDR</sequence>
<feature type="domain" description="Glucose-methanol-choline oxidoreductase N-terminal" evidence="7">
    <location>
        <begin position="90"/>
        <end position="113"/>
    </location>
</feature>